<dbReference type="AlphaFoldDB" id="A0A084VYV2"/>
<gene>
    <name evidence="3" type="ORF">ZHAS_00010917</name>
</gene>
<evidence type="ECO:0000313" key="4">
    <source>
        <dbReference type="EnsemblMetazoa" id="ASIC010917-PA"/>
    </source>
</evidence>
<accession>A0A084VYV2</accession>
<evidence type="ECO:0000313" key="5">
    <source>
        <dbReference type="Proteomes" id="UP000030765"/>
    </source>
</evidence>
<dbReference type="Proteomes" id="UP000030765">
    <property type="component" value="Unassembled WGS sequence"/>
</dbReference>
<organism evidence="3">
    <name type="scientific">Anopheles sinensis</name>
    <name type="common">Mosquito</name>
    <dbReference type="NCBI Taxonomy" id="74873"/>
    <lineage>
        <taxon>Eukaryota</taxon>
        <taxon>Metazoa</taxon>
        <taxon>Ecdysozoa</taxon>
        <taxon>Arthropoda</taxon>
        <taxon>Hexapoda</taxon>
        <taxon>Insecta</taxon>
        <taxon>Pterygota</taxon>
        <taxon>Neoptera</taxon>
        <taxon>Endopterygota</taxon>
        <taxon>Diptera</taxon>
        <taxon>Nematocera</taxon>
        <taxon>Culicoidea</taxon>
        <taxon>Culicidae</taxon>
        <taxon>Anophelinae</taxon>
        <taxon>Anopheles</taxon>
    </lineage>
</organism>
<feature type="chain" id="PRO_5001784032" evidence="2">
    <location>
        <begin position="19"/>
        <end position="226"/>
    </location>
</feature>
<dbReference type="STRING" id="74873.A0A084VYV2"/>
<evidence type="ECO:0000256" key="1">
    <source>
        <dbReference type="SAM" id="Phobius"/>
    </source>
</evidence>
<proteinExistence type="predicted"/>
<dbReference type="EMBL" id="KE525234">
    <property type="protein sequence ID" value="KFB43146.1"/>
    <property type="molecule type" value="Genomic_DNA"/>
</dbReference>
<dbReference type="EMBL" id="ATLV01018487">
    <property type="status" value="NOT_ANNOTATED_CDS"/>
    <property type="molecule type" value="Genomic_DNA"/>
</dbReference>
<dbReference type="VEuPathDB" id="VectorBase:ASIS013020"/>
<keyword evidence="1" id="KW-0812">Transmembrane</keyword>
<feature type="transmembrane region" description="Helical" evidence="1">
    <location>
        <begin position="194"/>
        <end position="216"/>
    </location>
</feature>
<reference evidence="3 5" key="1">
    <citation type="journal article" date="2014" name="BMC Genomics">
        <title>Genome sequence of Anopheles sinensis provides insight into genetics basis of mosquito competence for malaria parasites.</title>
        <authorList>
            <person name="Zhou D."/>
            <person name="Zhang D."/>
            <person name="Ding G."/>
            <person name="Shi L."/>
            <person name="Hou Q."/>
            <person name="Ye Y."/>
            <person name="Xu Y."/>
            <person name="Zhou H."/>
            <person name="Xiong C."/>
            <person name="Li S."/>
            <person name="Yu J."/>
            <person name="Hong S."/>
            <person name="Yu X."/>
            <person name="Zou P."/>
            <person name="Chen C."/>
            <person name="Chang X."/>
            <person name="Wang W."/>
            <person name="Lv Y."/>
            <person name="Sun Y."/>
            <person name="Ma L."/>
            <person name="Shen B."/>
            <person name="Zhu C."/>
        </authorList>
    </citation>
    <scope>NUCLEOTIDE SEQUENCE [LARGE SCALE GENOMIC DNA]</scope>
</reference>
<protein>
    <submittedName>
        <fullName evidence="3 4">Uncharacterized protein</fullName>
    </submittedName>
</protein>
<reference evidence="4" key="2">
    <citation type="submission" date="2020-05" db="UniProtKB">
        <authorList>
            <consortium name="EnsemblMetazoa"/>
        </authorList>
    </citation>
    <scope>IDENTIFICATION</scope>
</reference>
<keyword evidence="1" id="KW-1133">Transmembrane helix</keyword>
<feature type="signal peptide" evidence="2">
    <location>
        <begin position="1"/>
        <end position="18"/>
    </location>
</feature>
<sequence length="226" mass="25113">MGYFSIGTILALIGSLRAVTRTGHCESLPSAEVATDGFQLNGSIYQLIPDCFPNGPFVVFANHTQYGFCLKAHLTWMPGYTNLTLVCDCAGSDREPTLAPLVFVEPNKFAILYGCKEHGNGLVSEGAIAFGYDLGSFNGYQHREKQATIVAPFFPFYRRLHETMAKYTMDHDPKLVCNFRREFYLQRGPTKADLLFIMVFIVIAVTILVAMSGLLCSTRLHGHRGQ</sequence>
<evidence type="ECO:0000313" key="3">
    <source>
        <dbReference type="EMBL" id="KFB43146.1"/>
    </source>
</evidence>
<keyword evidence="5" id="KW-1185">Reference proteome</keyword>
<dbReference type="VEuPathDB" id="VectorBase:ASIC010917"/>
<keyword evidence="1" id="KW-0472">Membrane</keyword>
<keyword evidence="2" id="KW-0732">Signal</keyword>
<evidence type="ECO:0000256" key="2">
    <source>
        <dbReference type="SAM" id="SignalP"/>
    </source>
</evidence>
<dbReference type="EnsemblMetazoa" id="ASIC010917-RA">
    <property type="protein sequence ID" value="ASIC010917-PA"/>
    <property type="gene ID" value="ASIC010917"/>
</dbReference>
<name>A0A084VYV2_ANOSI</name>